<evidence type="ECO:0000256" key="4">
    <source>
        <dbReference type="ARBA" id="ARBA00022801"/>
    </source>
</evidence>
<dbReference type="GO" id="GO:0006508">
    <property type="term" value="P:proteolysis"/>
    <property type="evidence" value="ECO:0007669"/>
    <property type="project" value="UniProtKB-KW"/>
</dbReference>
<dbReference type="Gene3D" id="3.30.70.360">
    <property type="match status" value="1"/>
</dbReference>
<dbReference type="GO" id="GO:0009014">
    <property type="term" value="F:succinyl-diaminopimelate desuccinylase activity"/>
    <property type="evidence" value="ECO:0007669"/>
    <property type="project" value="UniProtKB-EC"/>
</dbReference>
<dbReference type="RefSeq" id="WP_201751594.1">
    <property type="nucleotide sequence ID" value="NZ_CP047656.1"/>
</dbReference>
<proteinExistence type="inferred from homology"/>
<comment type="similarity">
    <text evidence="1">Belongs to the peptidase M20A family.</text>
</comment>
<dbReference type="Gene3D" id="1.10.150.900">
    <property type="match status" value="1"/>
</dbReference>
<dbReference type="Pfam" id="PF01546">
    <property type="entry name" value="Peptidase_M20"/>
    <property type="match status" value="1"/>
</dbReference>
<reference evidence="7 8" key="1">
    <citation type="submission" date="2019-12" db="EMBL/GenBank/DDBJ databases">
        <title>Genome sequencing and assembly of endphytes of Porphyra tenera.</title>
        <authorList>
            <person name="Park J.M."/>
            <person name="Shin R."/>
            <person name="Jo S.H."/>
        </authorList>
    </citation>
    <scope>NUCLEOTIDE SEQUENCE [LARGE SCALE GENOMIC DNA]</scope>
    <source>
        <strain evidence="7 8">GPM4</strain>
    </source>
</reference>
<dbReference type="GO" id="GO:0008233">
    <property type="term" value="F:peptidase activity"/>
    <property type="evidence" value="ECO:0007669"/>
    <property type="project" value="UniProtKB-KW"/>
</dbReference>
<dbReference type="EC" id="3.5.1.18" evidence="7"/>
<dbReference type="FunFam" id="3.40.630.10:FF:000027">
    <property type="entry name" value="N-fatty-acyl-amino acid synthase/hydrolase PM20D1"/>
    <property type="match status" value="1"/>
</dbReference>
<dbReference type="PANTHER" id="PTHR45962:SF1">
    <property type="entry name" value="N-FATTY-ACYL-AMINO ACID SYNTHASE_HYDROLASE PM20D1"/>
    <property type="match status" value="1"/>
</dbReference>
<keyword evidence="2" id="KW-0645">Protease</keyword>
<dbReference type="InterPro" id="IPR047177">
    <property type="entry name" value="Pept_M20A"/>
</dbReference>
<dbReference type="Gene3D" id="3.40.630.10">
    <property type="entry name" value="Zn peptidases"/>
    <property type="match status" value="1"/>
</dbReference>
<dbReference type="InterPro" id="IPR036264">
    <property type="entry name" value="Bact_exopeptidase_dim_dom"/>
</dbReference>
<organism evidence="7 8">
    <name type="scientific">Paraglaciecola mesophila</name>
    <dbReference type="NCBI Taxonomy" id="197222"/>
    <lineage>
        <taxon>Bacteria</taxon>
        <taxon>Pseudomonadati</taxon>
        <taxon>Pseudomonadota</taxon>
        <taxon>Gammaproteobacteria</taxon>
        <taxon>Alteromonadales</taxon>
        <taxon>Alteromonadaceae</taxon>
        <taxon>Paraglaciecola</taxon>
    </lineage>
</organism>
<feature type="domain" description="Peptidase M20 dimerisation" evidence="6">
    <location>
        <begin position="239"/>
        <end position="382"/>
    </location>
</feature>
<dbReference type="PANTHER" id="PTHR45962">
    <property type="entry name" value="N-FATTY-ACYL-AMINO ACID SYNTHASE/HYDROLASE PM20D1"/>
    <property type="match status" value="1"/>
</dbReference>
<gene>
    <name evidence="7" type="ORF">FX988_02682</name>
</gene>
<dbReference type="KEGG" id="pmes:FX988_02682"/>
<keyword evidence="3" id="KW-0479">Metal-binding</keyword>
<dbReference type="SUPFAM" id="SSF55031">
    <property type="entry name" value="Bacterial exopeptidase dimerisation domain"/>
    <property type="match status" value="1"/>
</dbReference>
<sequence length="487" mass="53812">MKKIIMSFAILLLVLCGVLFFRANTFFSDNQYKVQTPLEPVLIEKQAVLKRFSNAIKIPTISYDDRTQFDADAFITFQQYLKDEFPLVHQHATLDVINQYSLLYHLKGSDSSLKPALFMGHMDVVPVDESTAGQWEQAPFSGKVVDGTIWGRGTIDDKISVIALMESMEMLIAKGIQPKRGIYFAFGHDEETGGKDGALKIAEHLAKQKIEFEFVLDEGGVVTQDMLPGVSSPVAIIGIAEKGFVNLRLTVNSAGGHSSQPPAHTAAGILAQAIVKVEAAPFATDMRFIQDTFKHIGFATDLATRLPMANLWLFSPIVESMMLDIPSSAASIRTSTAVTMLKGSSKSNILPTEAEAVVNFRILPGDTVDSVTQHIIKAIDDPRVKIEAFMANEASPVSSTESYGYQLIEQTIRRLDQDLLVAPYLVQGGTDASKFYGLSDNVYRFMMVKLTPNTMKRFHGVNEQISVEDYLRAIQFYYAMVRQAAQG</sequence>
<dbReference type="InterPro" id="IPR011650">
    <property type="entry name" value="Peptidase_M20_dimer"/>
</dbReference>
<accession>A0A857JK51</accession>
<keyword evidence="5" id="KW-0862">Zinc</keyword>
<evidence type="ECO:0000256" key="2">
    <source>
        <dbReference type="ARBA" id="ARBA00022670"/>
    </source>
</evidence>
<dbReference type="EMBL" id="CP047656">
    <property type="protein sequence ID" value="QHJ12425.1"/>
    <property type="molecule type" value="Genomic_DNA"/>
</dbReference>
<evidence type="ECO:0000256" key="5">
    <source>
        <dbReference type="ARBA" id="ARBA00022833"/>
    </source>
</evidence>
<evidence type="ECO:0000256" key="1">
    <source>
        <dbReference type="ARBA" id="ARBA00006247"/>
    </source>
</evidence>
<dbReference type="CDD" id="cd05674">
    <property type="entry name" value="M20_yscS"/>
    <property type="match status" value="1"/>
</dbReference>
<evidence type="ECO:0000313" key="7">
    <source>
        <dbReference type="EMBL" id="QHJ12425.1"/>
    </source>
</evidence>
<dbReference type="Pfam" id="PF07687">
    <property type="entry name" value="M20_dimer"/>
    <property type="match status" value="1"/>
</dbReference>
<dbReference type="InterPro" id="IPR002933">
    <property type="entry name" value="Peptidase_M20"/>
</dbReference>
<dbReference type="AlphaFoldDB" id="A0A857JK51"/>
<evidence type="ECO:0000256" key="3">
    <source>
        <dbReference type="ARBA" id="ARBA00022723"/>
    </source>
</evidence>
<evidence type="ECO:0000313" key="8">
    <source>
        <dbReference type="Proteomes" id="UP000464524"/>
    </source>
</evidence>
<dbReference type="SUPFAM" id="SSF53187">
    <property type="entry name" value="Zn-dependent exopeptidases"/>
    <property type="match status" value="1"/>
</dbReference>
<keyword evidence="4 7" id="KW-0378">Hydrolase</keyword>
<evidence type="ECO:0000259" key="6">
    <source>
        <dbReference type="Pfam" id="PF07687"/>
    </source>
</evidence>
<name>A0A857JK51_9ALTE</name>
<dbReference type="GO" id="GO:0046872">
    <property type="term" value="F:metal ion binding"/>
    <property type="evidence" value="ECO:0007669"/>
    <property type="project" value="UniProtKB-KW"/>
</dbReference>
<keyword evidence="8" id="KW-1185">Reference proteome</keyword>
<protein>
    <submittedName>
        <fullName evidence="7">Succinyl-diaminopimelate desuccinylase</fullName>
        <ecNumber evidence="7">3.5.1.18</ecNumber>
    </submittedName>
</protein>
<dbReference type="Proteomes" id="UP000464524">
    <property type="component" value="Chromosome"/>
</dbReference>